<dbReference type="InterPro" id="IPR052242">
    <property type="entry name" value="Mito_3-hydroxyacyl-CoA_DH"/>
</dbReference>
<dbReference type="SUPFAM" id="SSF48179">
    <property type="entry name" value="6-phosphogluconate dehydrogenase C-terminal domain-like"/>
    <property type="match status" value="1"/>
</dbReference>
<feature type="domain" description="3-hydroxyacyl-CoA dehydrogenase C-terminal" evidence="2">
    <location>
        <begin position="1"/>
        <end position="65"/>
    </location>
</feature>
<dbReference type="Pfam" id="PF00725">
    <property type="entry name" value="3HCDH"/>
    <property type="match status" value="1"/>
</dbReference>
<keyword evidence="1" id="KW-0520">NAD</keyword>
<dbReference type="Proteomes" id="UP000837857">
    <property type="component" value="Chromosome 15"/>
</dbReference>
<dbReference type="InterPro" id="IPR013328">
    <property type="entry name" value="6PGD_dom2"/>
</dbReference>
<name>A0ABN8I1U7_9NEOP</name>
<protein>
    <recommendedName>
        <fullName evidence="2">3-hydroxyacyl-CoA dehydrogenase C-terminal domain-containing protein</fullName>
    </recommendedName>
</protein>
<dbReference type="PANTHER" id="PTHR43561">
    <property type="match status" value="1"/>
</dbReference>
<accession>A0ABN8I1U7</accession>
<dbReference type="PANTHER" id="PTHR43561:SF3">
    <property type="entry name" value="HYDROXYACYL-COENZYME A DEHYDROGENASE, MITOCHONDRIAL"/>
    <property type="match status" value="1"/>
</dbReference>
<gene>
    <name evidence="3" type="ORF">IPOD504_LOCUS4132</name>
</gene>
<dbReference type="EMBL" id="OW152827">
    <property type="protein sequence ID" value="CAH2043068.1"/>
    <property type="molecule type" value="Genomic_DNA"/>
</dbReference>
<dbReference type="InterPro" id="IPR006108">
    <property type="entry name" value="3HC_DH_C"/>
</dbReference>
<organism evidence="3 4">
    <name type="scientific">Iphiclides podalirius</name>
    <name type="common">scarce swallowtail</name>
    <dbReference type="NCBI Taxonomy" id="110791"/>
    <lineage>
        <taxon>Eukaryota</taxon>
        <taxon>Metazoa</taxon>
        <taxon>Ecdysozoa</taxon>
        <taxon>Arthropoda</taxon>
        <taxon>Hexapoda</taxon>
        <taxon>Insecta</taxon>
        <taxon>Pterygota</taxon>
        <taxon>Neoptera</taxon>
        <taxon>Endopterygota</taxon>
        <taxon>Lepidoptera</taxon>
        <taxon>Glossata</taxon>
        <taxon>Ditrysia</taxon>
        <taxon>Papilionoidea</taxon>
        <taxon>Papilionidae</taxon>
        <taxon>Papilioninae</taxon>
        <taxon>Iphiclides</taxon>
    </lineage>
</organism>
<sequence>MKLGAGFPMGPLELADFTGLDTKKYILNIMLEKTGLSVFRPIDLLDRLVSEGKVGRKGGEGFYKYS</sequence>
<reference evidence="3" key="1">
    <citation type="submission" date="2022-03" db="EMBL/GenBank/DDBJ databases">
        <authorList>
            <person name="Martin H S."/>
        </authorList>
    </citation>
    <scope>NUCLEOTIDE SEQUENCE</scope>
</reference>
<dbReference type="InterPro" id="IPR008927">
    <property type="entry name" value="6-PGluconate_DH-like_C_sf"/>
</dbReference>
<proteinExistence type="predicted"/>
<evidence type="ECO:0000256" key="1">
    <source>
        <dbReference type="ARBA" id="ARBA00023027"/>
    </source>
</evidence>
<evidence type="ECO:0000259" key="2">
    <source>
        <dbReference type="Pfam" id="PF00725"/>
    </source>
</evidence>
<keyword evidence="4" id="KW-1185">Reference proteome</keyword>
<evidence type="ECO:0000313" key="3">
    <source>
        <dbReference type="EMBL" id="CAH2043068.1"/>
    </source>
</evidence>
<dbReference type="Gene3D" id="1.10.1040.10">
    <property type="entry name" value="N-(1-d-carboxylethyl)-l-norvaline Dehydrogenase, domain 2"/>
    <property type="match status" value="1"/>
</dbReference>
<evidence type="ECO:0000313" key="4">
    <source>
        <dbReference type="Proteomes" id="UP000837857"/>
    </source>
</evidence>
<feature type="non-terminal residue" evidence="3">
    <location>
        <position position="66"/>
    </location>
</feature>